<gene>
    <name evidence="3" type="ORF">pdam_00014171</name>
</gene>
<dbReference type="PANTHER" id="PTHR16476">
    <property type="entry name" value="FAMILY WITH SEQUENCE SIMILARITY 216 MEMBER A"/>
    <property type="match status" value="1"/>
</dbReference>
<reference evidence="3 4" key="1">
    <citation type="journal article" date="2018" name="Sci. Rep.">
        <title>Comparative analysis of the Pocillopora damicornis genome highlights role of immune system in coral evolution.</title>
        <authorList>
            <person name="Cunning R."/>
            <person name="Bay R.A."/>
            <person name="Gillette P."/>
            <person name="Baker A.C."/>
            <person name="Traylor-Knowles N."/>
        </authorList>
    </citation>
    <scope>NUCLEOTIDE SEQUENCE [LARGE SCALE GENOMIC DNA]</scope>
    <source>
        <strain evidence="3">RSMAS</strain>
        <tissue evidence="3">Whole animal</tissue>
    </source>
</reference>
<feature type="compositionally biased region" description="Basic and acidic residues" evidence="2">
    <location>
        <begin position="146"/>
        <end position="161"/>
    </location>
</feature>
<evidence type="ECO:0000256" key="1">
    <source>
        <dbReference type="ARBA" id="ARBA00008615"/>
    </source>
</evidence>
<dbReference type="PANTHER" id="PTHR16476:SF4">
    <property type="entry name" value="PROTEIN FAM216A"/>
    <property type="match status" value="1"/>
</dbReference>
<dbReference type="AlphaFoldDB" id="A0A3M6TMZ8"/>
<accession>A0A3M6TMZ8</accession>
<proteinExistence type="inferred from homology"/>
<dbReference type="OrthoDB" id="5980156at2759"/>
<feature type="compositionally biased region" description="Polar residues" evidence="2">
    <location>
        <begin position="163"/>
        <end position="179"/>
    </location>
</feature>
<comment type="caution">
    <text evidence="3">The sequence shown here is derived from an EMBL/GenBank/DDBJ whole genome shotgun (WGS) entry which is preliminary data.</text>
</comment>
<feature type="non-terminal residue" evidence="3">
    <location>
        <position position="448"/>
    </location>
</feature>
<evidence type="ECO:0000313" key="4">
    <source>
        <dbReference type="Proteomes" id="UP000275408"/>
    </source>
</evidence>
<feature type="compositionally biased region" description="Low complexity" evidence="2">
    <location>
        <begin position="83"/>
        <end position="106"/>
    </location>
</feature>
<organism evidence="3 4">
    <name type="scientific">Pocillopora damicornis</name>
    <name type="common">Cauliflower coral</name>
    <name type="synonym">Millepora damicornis</name>
    <dbReference type="NCBI Taxonomy" id="46731"/>
    <lineage>
        <taxon>Eukaryota</taxon>
        <taxon>Metazoa</taxon>
        <taxon>Cnidaria</taxon>
        <taxon>Anthozoa</taxon>
        <taxon>Hexacorallia</taxon>
        <taxon>Scleractinia</taxon>
        <taxon>Astrocoeniina</taxon>
        <taxon>Pocilloporidae</taxon>
        <taxon>Pocillopora</taxon>
    </lineage>
</organism>
<dbReference type="InterPro" id="IPR029373">
    <property type="entry name" value="FAM216"/>
</dbReference>
<evidence type="ECO:0000313" key="3">
    <source>
        <dbReference type="EMBL" id="RMX42757.1"/>
    </source>
</evidence>
<evidence type="ECO:0000256" key="2">
    <source>
        <dbReference type="SAM" id="MobiDB-lite"/>
    </source>
</evidence>
<comment type="similarity">
    <text evidence="1">Belongs to the FAM216 family.</text>
</comment>
<dbReference type="EMBL" id="RCHS01003297">
    <property type="protein sequence ID" value="RMX42757.1"/>
    <property type="molecule type" value="Genomic_DNA"/>
</dbReference>
<feature type="compositionally biased region" description="Polar residues" evidence="2">
    <location>
        <begin position="410"/>
        <end position="428"/>
    </location>
</feature>
<feature type="region of interest" description="Disordered" evidence="2">
    <location>
        <begin position="341"/>
        <end position="448"/>
    </location>
</feature>
<feature type="compositionally biased region" description="Polar residues" evidence="2">
    <location>
        <begin position="125"/>
        <end position="136"/>
    </location>
</feature>
<feature type="compositionally biased region" description="Basic and acidic residues" evidence="2">
    <location>
        <begin position="439"/>
        <end position="448"/>
    </location>
</feature>
<feature type="region of interest" description="Disordered" evidence="2">
    <location>
        <begin position="210"/>
        <end position="230"/>
    </location>
</feature>
<keyword evidence="4" id="KW-1185">Reference proteome</keyword>
<feature type="region of interest" description="Disordered" evidence="2">
    <location>
        <begin position="82"/>
        <end position="183"/>
    </location>
</feature>
<sequence>MQEKYESSLSTPKMRETLAPVKCVVQEKNANVDVNIIRRDRAILYRVQPRKVMTVRKESLKWKQVPVPQVEELITVVLDQNDKQSSSKYQSRPSSSASYSQGQSPRHTSSPLSPEPPVQRAGSAVRTNGGRTQSASLERAASAGAVREKPPAPDNRPRDRPGSSFSNHSVTYSSRSASCQPPRMYEREGIRTAAKLNRPPSKVYLCQEERERVRSTGRPKTPSRFDGTPVELPSFVRTNKFLRHEDLSMGQKQYIWGVARIYSVTQLMNLKQRQYQNLLDYEFSRRIQKKELKEHERVKEWKDYQRYSKFIKRYEQRIPRNRSSPARSPCEEASHVHRHMIKGWTTDPHANEAYRPSSKTGYGARERQTSPDTPPESTREKEEDGFSSETEQYRLRLIFLPGDNEKNGTEDVTTESATVEQNNPQDTGEGSVLNAPNENDERNDTPVD</sequence>
<dbReference type="Proteomes" id="UP000275408">
    <property type="component" value="Unassembled WGS sequence"/>
</dbReference>
<protein>
    <submittedName>
        <fullName evidence="3">Uncharacterized protein</fullName>
    </submittedName>
</protein>
<name>A0A3M6TMZ8_POCDA</name>